<comment type="caution">
    <text evidence="1">The sequence shown here is derived from an EMBL/GenBank/DDBJ whole genome shotgun (WGS) entry which is preliminary data.</text>
</comment>
<keyword evidence="2" id="KW-1185">Reference proteome</keyword>
<dbReference type="EMBL" id="VCGU01000004">
    <property type="protein sequence ID" value="TRY76417.1"/>
    <property type="molecule type" value="Genomic_DNA"/>
</dbReference>
<evidence type="ECO:0000313" key="2">
    <source>
        <dbReference type="Proteomes" id="UP000318571"/>
    </source>
</evidence>
<evidence type="ECO:0000313" key="1">
    <source>
        <dbReference type="EMBL" id="TRY76417.1"/>
    </source>
</evidence>
<dbReference type="AlphaFoldDB" id="A0A553PFG4"/>
<dbReference type="Proteomes" id="UP000318571">
    <property type="component" value="Chromosome 5"/>
</dbReference>
<protein>
    <submittedName>
        <fullName evidence="1">Uncharacterized protein</fullName>
    </submittedName>
</protein>
<gene>
    <name evidence="1" type="ORF">TCAL_15940</name>
</gene>
<sequence>MFRPDKIYTADKVEYARGELFGTDGGVVESYLRHCSVTWQNVGFEIVAISTDNSARNREFVQKILCSGLMQP</sequence>
<accession>A0A553PFG4</accession>
<organism evidence="1 2">
    <name type="scientific">Tigriopus californicus</name>
    <name type="common">Marine copepod</name>
    <dbReference type="NCBI Taxonomy" id="6832"/>
    <lineage>
        <taxon>Eukaryota</taxon>
        <taxon>Metazoa</taxon>
        <taxon>Ecdysozoa</taxon>
        <taxon>Arthropoda</taxon>
        <taxon>Crustacea</taxon>
        <taxon>Multicrustacea</taxon>
        <taxon>Hexanauplia</taxon>
        <taxon>Copepoda</taxon>
        <taxon>Harpacticoida</taxon>
        <taxon>Harpacticidae</taxon>
        <taxon>Tigriopus</taxon>
    </lineage>
</organism>
<name>A0A553PFG4_TIGCA</name>
<reference evidence="1 2" key="1">
    <citation type="journal article" date="2018" name="Nat. Ecol. Evol.">
        <title>Genomic signatures of mitonuclear coevolution across populations of Tigriopus californicus.</title>
        <authorList>
            <person name="Barreto F.S."/>
            <person name="Watson E.T."/>
            <person name="Lima T.G."/>
            <person name="Willett C.S."/>
            <person name="Edmands S."/>
            <person name="Li W."/>
            <person name="Burton R.S."/>
        </authorList>
    </citation>
    <scope>NUCLEOTIDE SEQUENCE [LARGE SCALE GENOMIC DNA]</scope>
    <source>
        <strain evidence="1 2">San Diego</strain>
    </source>
</reference>
<proteinExistence type="predicted"/>